<comment type="similarity">
    <text evidence="6 7">Belongs to the class I-like SAM-binding methyltransferase superfamily. C5-methyltransferase family.</text>
</comment>
<dbReference type="Gene3D" id="3.40.50.150">
    <property type="entry name" value="Vaccinia Virus protein VP39"/>
    <property type="match status" value="1"/>
</dbReference>
<evidence type="ECO:0000256" key="5">
    <source>
        <dbReference type="ARBA" id="ARBA00047422"/>
    </source>
</evidence>
<dbReference type="PROSITE" id="PS51679">
    <property type="entry name" value="SAM_MT_C5"/>
    <property type="match status" value="1"/>
</dbReference>
<dbReference type="EMBL" id="JAANGI010000001">
    <property type="protein sequence ID" value="MBT8590886.1"/>
    <property type="molecule type" value="Genomic_DNA"/>
</dbReference>
<dbReference type="Pfam" id="PF00145">
    <property type="entry name" value="DNA_methylase"/>
    <property type="match status" value="2"/>
</dbReference>
<name>A0AAE2YJY3_9BURK</name>
<dbReference type="InterPro" id="IPR018117">
    <property type="entry name" value="C5_DNA_meth_AS"/>
</dbReference>
<organism evidence="9 10">
    <name type="scientific">Polynucleobacter paneuropaeus</name>
    <dbReference type="NCBI Taxonomy" id="2527775"/>
    <lineage>
        <taxon>Bacteria</taxon>
        <taxon>Pseudomonadati</taxon>
        <taxon>Pseudomonadota</taxon>
        <taxon>Betaproteobacteria</taxon>
        <taxon>Burkholderiales</taxon>
        <taxon>Burkholderiaceae</taxon>
        <taxon>Polynucleobacter</taxon>
    </lineage>
</organism>
<evidence type="ECO:0000256" key="8">
    <source>
        <dbReference type="RuleBase" id="RU000417"/>
    </source>
</evidence>
<dbReference type="GO" id="GO:0009307">
    <property type="term" value="P:DNA restriction-modification system"/>
    <property type="evidence" value="ECO:0007669"/>
    <property type="project" value="UniProtKB-KW"/>
</dbReference>
<keyword evidence="2 6" id="KW-0808">Transferase</keyword>
<comment type="catalytic activity">
    <reaction evidence="5 8">
        <text>a 2'-deoxycytidine in DNA + S-adenosyl-L-methionine = a 5-methyl-2'-deoxycytidine in DNA + S-adenosyl-L-homocysteine + H(+)</text>
        <dbReference type="Rhea" id="RHEA:13681"/>
        <dbReference type="Rhea" id="RHEA-COMP:11369"/>
        <dbReference type="Rhea" id="RHEA-COMP:11370"/>
        <dbReference type="ChEBI" id="CHEBI:15378"/>
        <dbReference type="ChEBI" id="CHEBI:57856"/>
        <dbReference type="ChEBI" id="CHEBI:59789"/>
        <dbReference type="ChEBI" id="CHEBI:85452"/>
        <dbReference type="ChEBI" id="CHEBI:85454"/>
        <dbReference type="EC" id="2.1.1.37"/>
    </reaction>
</comment>
<dbReference type="Proteomes" id="UP000762271">
    <property type="component" value="Unassembled WGS sequence"/>
</dbReference>
<evidence type="ECO:0000256" key="1">
    <source>
        <dbReference type="ARBA" id="ARBA00022603"/>
    </source>
</evidence>
<dbReference type="PANTHER" id="PTHR46098:SF1">
    <property type="entry name" value="TRNA (CYTOSINE(38)-C(5))-METHYLTRANSFERASE"/>
    <property type="match status" value="1"/>
</dbReference>
<feature type="active site" evidence="6">
    <location>
        <position position="98"/>
    </location>
</feature>
<dbReference type="Gene3D" id="3.90.120.10">
    <property type="entry name" value="DNA Methylase, subunit A, domain 2"/>
    <property type="match status" value="1"/>
</dbReference>
<proteinExistence type="inferred from homology"/>
<dbReference type="GO" id="GO:0032259">
    <property type="term" value="P:methylation"/>
    <property type="evidence" value="ECO:0007669"/>
    <property type="project" value="UniProtKB-KW"/>
</dbReference>
<comment type="caution">
    <text evidence="9">The sequence shown here is derived from an EMBL/GenBank/DDBJ whole genome shotgun (WGS) entry which is preliminary data.</text>
</comment>
<dbReference type="InterPro" id="IPR050750">
    <property type="entry name" value="C5-MTase"/>
</dbReference>
<dbReference type="InterPro" id="IPR029063">
    <property type="entry name" value="SAM-dependent_MTases_sf"/>
</dbReference>
<dbReference type="InterPro" id="IPR001525">
    <property type="entry name" value="C5_MeTfrase"/>
</dbReference>
<accession>A0AAE2YJY3</accession>
<evidence type="ECO:0000256" key="2">
    <source>
        <dbReference type="ARBA" id="ARBA00022679"/>
    </source>
</evidence>
<dbReference type="GO" id="GO:0003886">
    <property type="term" value="F:DNA (cytosine-5-)-methyltransferase activity"/>
    <property type="evidence" value="ECO:0007669"/>
    <property type="project" value="UniProtKB-EC"/>
</dbReference>
<sequence length="315" mass="36242">MPSAKTSKPKPKLRFIDLFAGIGGFHLAFHRQGAECVFASEKDPFARQTYYENFRKISPNLFEKDLLESPLFNNDITNLTNIQKQIKDHDILCAGFPCQPFSQAGHKKGFNEEREDRGNMFFWIRDILEEKKPKAFFLENVRHLENHDDGRTFDTIKQILKNELDYTIYYKIVKASDYGLPQHRPRIFIIGFSNDYAYPEQFEFPEKKKLKFNMSDVWGGDCSREVGFTLRVGGKGSGINDRRNWDAYLVDGEVRRLGPDEGKRMMGFPKSFKFPVAKGQAMKQLGNSVAVDAIEAVAEQMVAYLATGKKPRIKK</sequence>
<keyword evidence="1 6" id="KW-0489">Methyltransferase</keyword>
<evidence type="ECO:0000256" key="3">
    <source>
        <dbReference type="ARBA" id="ARBA00022691"/>
    </source>
</evidence>
<evidence type="ECO:0000256" key="4">
    <source>
        <dbReference type="ARBA" id="ARBA00022747"/>
    </source>
</evidence>
<evidence type="ECO:0000256" key="7">
    <source>
        <dbReference type="RuleBase" id="RU000416"/>
    </source>
</evidence>
<dbReference type="NCBIfam" id="TIGR00675">
    <property type="entry name" value="dcm"/>
    <property type="match status" value="1"/>
</dbReference>
<dbReference type="PANTHER" id="PTHR46098">
    <property type="entry name" value="TRNA (CYTOSINE(38)-C(5))-METHYLTRANSFERASE"/>
    <property type="match status" value="1"/>
</dbReference>
<keyword evidence="3 6" id="KW-0949">S-adenosyl-L-methionine</keyword>
<reference evidence="9" key="1">
    <citation type="journal article" date="2021" name="Genome Biol. Evol.">
        <title>Continental-Scale Gene Flow Prevents Allopatric Divergence of Pelagic Freshwater Bacteria.</title>
        <authorList>
            <person name="Hoetzinger M."/>
            <person name="Pitt A."/>
            <person name="Huemer A."/>
            <person name="Hahn M.W."/>
        </authorList>
    </citation>
    <scope>NUCLEOTIDE SEQUENCE</scope>
    <source>
        <strain evidence="9">AP-YLGG-20-G6</strain>
    </source>
</reference>
<protein>
    <recommendedName>
        <fullName evidence="8">Cytosine-specific methyltransferase</fullName>
        <ecNumber evidence="8">2.1.1.37</ecNumber>
    </recommendedName>
</protein>
<keyword evidence="4" id="KW-0680">Restriction system</keyword>
<dbReference type="SUPFAM" id="SSF53335">
    <property type="entry name" value="S-adenosyl-L-methionine-dependent methyltransferases"/>
    <property type="match status" value="1"/>
</dbReference>
<dbReference type="AlphaFoldDB" id="A0AAE2YJY3"/>
<evidence type="ECO:0000256" key="6">
    <source>
        <dbReference type="PROSITE-ProRule" id="PRU01016"/>
    </source>
</evidence>
<gene>
    <name evidence="9" type="ORF">G6693_02965</name>
</gene>
<dbReference type="PRINTS" id="PR00105">
    <property type="entry name" value="C5METTRFRASE"/>
</dbReference>
<dbReference type="PROSITE" id="PS00094">
    <property type="entry name" value="C5_MTASE_1"/>
    <property type="match status" value="1"/>
</dbReference>
<dbReference type="CDD" id="cd00315">
    <property type="entry name" value="Cyt_C5_DNA_methylase"/>
    <property type="match status" value="1"/>
</dbReference>
<dbReference type="EC" id="2.1.1.37" evidence="8"/>
<evidence type="ECO:0000313" key="10">
    <source>
        <dbReference type="Proteomes" id="UP000762271"/>
    </source>
</evidence>
<evidence type="ECO:0000313" key="9">
    <source>
        <dbReference type="EMBL" id="MBT8590886.1"/>
    </source>
</evidence>